<dbReference type="SUPFAM" id="SSF56645">
    <property type="entry name" value="Acyl-CoA dehydrogenase NM domain-like"/>
    <property type="match status" value="1"/>
</dbReference>
<proteinExistence type="predicted"/>
<organism evidence="4 5">
    <name type="scientific">Streptomyces asoensis</name>
    <dbReference type="NCBI Taxonomy" id="249586"/>
    <lineage>
        <taxon>Bacteria</taxon>
        <taxon>Bacillati</taxon>
        <taxon>Actinomycetota</taxon>
        <taxon>Actinomycetes</taxon>
        <taxon>Kitasatosporales</taxon>
        <taxon>Streptomycetaceae</taxon>
        <taxon>Streptomyces</taxon>
    </lineage>
</organism>
<dbReference type="Proteomes" id="UP000649259">
    <property type="component" value="Unassembled WGS sequence"/>
</dbReference>
<feature type="compositionally biased region" description="Low complexity" evidence="2">
    <location>
        <begin position="403"/>
        <end position="412"/>
    </location>
</feature>
<keyword evidence="1" id="KW-0560">Oxidoreductase</keyword>
<dbReference type="Gene3D" id="1.10.540.10">
    <property type="entry name" value="Acyl-CoA dehydrogenase/oxidase, N-terminal domain"/>
    <property type="match status" value="1"/>
</dbReference>
<evidence type="ECO:0000256" key="1">
    <source>
        <dbReference type="ARBA" id="ARBA00023002"/>
    </source>
</evidence>
<dbReference type="InterPro" id="IPR036250">
    <property type="entry name" value="AcylCo_DH-like_C"/>
</dbReference>
<dbReference type="Gene3D" id="2.40.110.10">
    <property type="entry name" value="Butyryl-CoA Dehydrogenase, subunit A, domain 2"/>
    <property type="match status" value="1"/>
</dbReference>
<dbReference type="EMBL" id="BNEB01000006">
    <property type="protein sequence ID" value="GHI65938.1"/>
    <property type="molecule type" value="Genomic_DNA"/>
</dbReference>
<dbReference type="SUPFAM" id="SSF47203">
    <property type="entry name" value="Acyl-CoA dehydrogenase C-terminal domain-like"/>
    <property type="match status" value="1"/>
</dbReference>
<dbReference type="GeneID" id="91475328"/>
<dbReference type="PANTHER" id="PTHR48083">
    <property type="entry name" value="MEDIUM-CHAIN SPECIFIC ACYL-COA DEHYDROGENASE, MITOCHONDRIAL-RELATED"/>
    <property type="match status" value="1"/>
</dbReference>
<evidence type="ECO:0000256" key="2">
    <source>
        <dbReference type="SAM" id="MobiDB-lite"/>
    </source>
</evidence>
<protein>
    <submittedName>
        <fullName evidence="4">Oxidoreductase mmfh</fullName>
    </submittedName>
</protein>
<dbReference type="RefSeq" id="WP_189927227.1">
    <property type="nucleotide sequence ID" value="NZ_BMSI01000016.1"/>
</dbReference>
<comment type="caution">
    <text evidence="4">The sequence shown here is derived from an EMBL/GenBank/DDBJ whole genome shotgun (WGS) entry which is preliminary data.</text>
</comment>
<dbReference type="PANTHER" id="PTHR48083:SF19">
    <property type="entry name" value="FLAVIN-DEPENDENT MONOOXYGENASE, OXYGENASE SUBUNIT HSAA"/>
    <property type="match status" value="1"/>
</dbReference>
<dbReference type="InterPro" id="IPR050741">
    <property type="entry name" value="Acyl-CoA_dehydrogenase"/>
</dbReference>
<evidence type="ECO:0000313" key="5">
    <source>
        <dbReference type="Proteomes" id="UP000649259"/>
    </source>
</evidence>
<keyword evidence="5" id="KW-1185">Reference proteome</keyword>
<accession>A0ABQ3SCT2</accession>
<dbReference type="PIRSF" id="PIRSF016578">
    <property type="entry name" value="HsaA"/>
    <property type="match status" value="1"/>
</dbReference>
<dbReference type="InterPro" id="IPR009100">
    <property type="entry name" value="AcylCoA_DH/oxidase_NM_dom_sf"/>
</dbReference>
<feature type="region of interest" description="Disordered" evidence="2">
    <location>
        <begin position="393"/>
        <end position="412"/>
    </location>
</feature>
<dbReference type="Gene3D" id="1.20.140.10">
    <property type="entry name" value="Butyryl-CoA Dehydrogenase, subunit A, domain 3"/>
    <property type="match status" value="1"/>
</dbReference>
<evidence type="ECO:0000313" key="4">
    <source>
        <dbReference type="EMBL" id="GHI65938.1"/>
    </source>
</evidence>
<evidence type="ECO:0000259" key="3">
    <source>
        <dbReference type="Pfam" id="PF08028"/>
    </source>
</evidence>
<gene>
    <name evidence="4" type="primary">mmfH</name>
    <name evidence="4" type="ORF">Saso_75880</name>
</gene>
<reference evidence="5" key="1">
    <citation type="submission" date="2023-07" db="EMBL/GenBank/DDBJ databases">
        <title>Whole genome shotgun sequence of Streptomyces cacaoi subsp. asoensis NBRC 13813.</title>
        <authorList>
            <person name="Komaki H."/>
            <person name="Tamura T."/>
        </authorList>
    </citation>
    <scope>NUCLEOTIDE SEQUENCE [LARGE SCALE GENOMIC DNA]</scope>
    <source>
        <strain evidence="5">NBRC 13813</strain>
    </source>
</reference>
<feature type="domain" description="Acyl-CoA dehydrogenase C-terminal" evidence="3">
    <location>
        <begin position="253"/>
        <end position="376"/>
    </location>
</feature>
<name>A0ABQ3SCT2_9ACTN</name>
<feature type="compositionally biased region" description="Basic and acidic residues" evidence="2">
    <location>
        <begin position="1"/>
        <end position="12"/>
    </location>
</feature>
<dbReference type="InterPro" id="IPR037069">
    <property type="entry name" value="AcylCoA_DH/ox_N_sf"/>
</dbReference>
<dbReference type="InterPro" id="IPR013107">
    <property type="entry name" value="Acyl-CoA_DH_C"/>
</dbReference>
<feature type="region of interest" description="Disordered" evidence="2">
    <location>
        <begin position="1"/>
        <end position="20"/>
    </location>
</feature>
<dbReference type="Pfam" id="PF08028">
    <property type="entry name" value="Acyl-CoA_dh_2"/>
    <property type="match status" value="1"/>
</dbReference>
<dbReference type="InterPro" id="IPR046373">
    <property type="entry name" value="Acyl-CoA_Oxase/DH_mid-dom_sf"/>
</dbReference>
<sequence>MLDHAEPQEKQRSGRSLPVRTGGTLAADAVLRAAREAGRGAAAADRDRRLAPAAVTALKEAGLARHFVPRRWGGREGGFADLITATALIAGQCPSAAWCGMLWAAHGRYAARLPEEGQRELWGRGPDTLIAAALTPPAGTARPVPGGRLLDGRWDCVSGADTSDWILLAAPATDVPAPDTEVWVLAVPRREVTVHDTWHSTGLRGTGSNSVDVQAVFVPDRRTRPLRDVLAAAVEPGASPARQASAHLAGTAMFCAPALGAARLALRSWTRWAATAPAGRPAALADPAVRRVLARSAAEIDAAALLLERAGAGADAEPTAARVEAVNRRDAAVAAELLVEAVERLFRTGGAHVRDATGEVQRAWRDTHTVAAHGALRLDAAAGVYAAWREHETAAEGEGGAQGAAAGPRGAR</sequence>